<reference evidence="2" key="1">
    <citation type="journal article" date="2017" name="Nat. Ecol. Evol.">
        <title>Genome expansion and lineage-specific genetic innovations in the forest pathogenic fungi Armillaria.</title>
        <authorList>
            <person name="Sipos G."/>
            <person name="Prasanna A.N."/>
            <person name="Walter M.C."/>
            <person name="O'Connor E."/>
            <person name="Balint B."/>
            <person name="Krizsan K."/>
            <person name="Kiss B."/>
            <person name="Hess J."/>
            <person name="Varga T."/>
            <person name="Slot J."/>
            <person name="Riley R."/>
            <person name="Boka B."/>
            <person name="Rigling D."/>
            <person name="Barry K."/>
            <person name="Lee J."/>
            <person name="Mihaltcheva S."/>
            <person name="LaButti K."/>
            <person name="Lipzen A."/>
            <person name="Waldron R."/>
            <person name="Moloney N.M."/>
            <person name="Sperisen C."/>
            <person name="Kredics L."/>
            <person name="Vagvoelgyi C."/>
            <person name="Patrignani A."/>
            <person name="Fitzpatrick D."/>
            <person name="Nagy I."/>
            <person name="Doyle S."/>
            <person name="Anderson J.B."/>
            <person name="Grigoriev I.V."/>
            <person name="Gueldener U."/>
            <person name="Muensterkoetter M."/>
            <person name="Nagy L.G."/>
        </authorList>
    </citation>
    <scope>NUCLEOTIDE SEQUENCE [LARGE SCALE GENOMIC DNA]</scope>
    <source>
        <strain evidence="2">28-4</strain>
    </source>
</reference>
<protein>
    <submittedName>
        <fullName evidence="1">Uncharacterized protein</fullName>
    </submittedName>
</protein>
<organism evidence="1 2">
    <name type="scientific">Armillaria solidipes</name>
    <dbReference type="NCBI Taxonomy" id="1076256"/>
    <lineage>
        <taxon>Eukaryota</taxon>
        <taxon>Fungi</taxon>
        <taxon>Dikarya</taxon>
        <taxon>Basidiomycota</taxon>
        <taxon>Agaricomycotina</taxon>
        <taxon>Agaricomycetes</taxon>
        <taxon>Agaricomycetidae</taxon>
        <taxon>Agaricales</taxon>
        <taxon>Marasmiineae</taxon>
        <taxon>Physalacriaceae</taxon>
        <taxon>Armillaria</taxon>
    </lineage>
</organism>
<dbReference type="Proteomes" id="UP000218334">
    <property type="component" value="Unassembled WGS sequence"/>
</dbReference>
<dbReference type="EMBL" id="KZ293418">
    <property type="protein sequence ID" value="PBK75198.1"/>
    <property type="molecule type" value="Genomic_DNA"/>
</dbReference>
<evidence type="ECO:0000313" key="2">
    <source>
        <dbReference type="Proteomes" id="UP000218334"/>
    </source>
</evidence>
<dbReference type="AlphaFoldDB" id="A0A2H3CA51"/>
<evidence type="ECO:0000313" key="1">
    <source>
        <dbReference type="EMBL" id="PBK75198.1"/>
    </source>
</evidence>
<gene>
    <name evidence="1" type="ORF">ARMSODRAFT_1080823</name>
</gene>
<name>A0A2H3CA51_9AGAR</name>
<keyword evidence="2" id="KW-1185">Reference proteome</keyword>
<accession>A0A2H3CA51</accession>
<sequence>MAGRNKAQWQALHGSYIYPPLYFPYITLVLESIRDELDTCMNYIHLLQSMIPCDAVKGGYESDIHLETSSSYQTTPSYSYSITGALMSTLSFSSQTGQERKTVTFDTSLLPIPSRGIKRSIEEDLYLDDPVAKRGRLPEYMTADRLTSDSITYNADAFTATSLWAAGTAWDSHSIYDAPEEEAAKVGTPIEATEHGLSSVSTSTTKTGLYTEISRAISRLIEGSITRSELIESLQRVTSQLKQWG</sequence>
<proteinExistence type="predicted"/>